<dbReference type="InterPro" id="IPR038565">
    <property type="entry name" value="CLIP_sf"/>
</dbReference>
<keyword evidence="4 8" id="KW-0720">Serine protease</keyword>
<dbReference type="Gene3D" id="2.40.10.10">
    <property type="entry name" value="Trypsin-like serine proteases"/>
    <property type="match status" value="2"/>
</dbReference>
<organism evidence="10">
    <name type="scientific">Penaeus indicus</name>
    <name type="common">Indian white prawn</name>
    <name type="synonym">Fenneropenaeus indicus</name>
    <dbReference type="NCBI Taxonomy" id="29960"/>
    <lineage>
        <taxon>Eukaryota</taxon>
        <taxon>Metazoa</taxon>
        <taxon>Ecdysozoa</taxon>
        <taxon>Arthropoda</taxon>
        <taxon>Crustacea</taxon>
        <taxon>Multicrustacea</taxon>
        <taxon>Malacostraca</taxon>
        <taxon>Eumalacostraca</taxon>
        <taxon>Eucarida</taxon>
        <taxon>Decapoda</taxon>
        <taxon>Dendrobranchiata</taxon>
        <taxon>Penaeoidea</taxon>
        <taxon>Penaeidae</taxon>
        <taxon>Penaeus</taxon>
    </lineage>
</organism>
<keyword evidence="1 8" id="KW-0645">Protease</keyword>
<reference evidence="10" key="1">
    <citation type="journal article" date="2011" name="Fish Shellfish Immunol.">
        <title>A novel clip domain serine proteinase (SPs) gene from the haemocytes of Indian white shrimp Fenneropenaeus indicus: Molecular cloning, characterization and expression analysis.</title>
        <authorList>
            <person name="Vaseeharan B."/>
            <person name="Shanthi S."/>
            <person name="Prabhu N.M."/>
        </authorList>
    </citation>
    <scope>NUCLEOTIDE SEQUENCE</scope>
</reference>
<dbReference type="InterPro" id="IPR001314">
    <property type="entry name" value="Peptidase_S1A"/>
</dbReference>
<keyword evidence="5" id="KW-1015">Disulfide bond</keyword>
<dbReference type="AlphaFoldDB" id="F1B241"/>
<accession>F1B241</accession>
<keyword evidence="3 8" id="KW-0378">Hydrolase</keyword>
<dbReference type="InterPro" id="IPR051487">
    <property type="entry name" value="Ser/Thr_Proteases_Immune/Dev"/>
</dbReference>
<name>F1B241_PENIN</name>
<reference evidence="10" key="2">
    <citation type="journal article" date="2011" name="J. Proteomics Bioinform.">
        <title>In silico Homology Modeling of Prophenoloxidase activating factor Serine Proteinase Gene from the Haemocytes of Fenneropenaeus indicus.</title>
        <authorList>
            <person name="Vaseeharan B."/>
            <person name="Valli S.J."/>
        </authorList>
    </citation>
    <scope>NUCLEOTIDE SEQUENCE</scope>
</reference>
<feature type="domain" description="Peptidase S1" evidence="9">
    <location>
        <begin position="115"/>
        <end position="379"/>
    </location>
</feature>
<dbReference type="Pfam" id="PF12032">
    <property type="entry name" value="CLIP"/>
    <property type="match status" value="1"/>
</dbReference>
<comment type="domain">
    <text evidence="8">The clip domain consists of 35-55 residues which are 'knitted' together usually by 3 conserved disulfide bonds forming a clip-like compact structure.</text>
</comment>
<evidence type="ECO:0000256" key="7">
    <source>
        <dbReference type="ARBA" id="ARBA00024195"/>
    </source>
</evidence>
<dbReference type="SUPFAM" id="SSF50494">
    <property type="entry name" value="Trypsin-like serine proteases"/>
    <property type="match status" value="1"/>
</dbReference>
<dbReference type="GO" id="GO:0006508">
    <property type="term" value="P:proteolysis"/>
    <property type="evidence" value="ECO:0007669"/>
    <property type="project" value="UniProtKB-KW"/>
</dbReference>
<dbReference type="Pfam" id="PF00089">
    <property type="entry name" value="Trypsin"/>
    <property type="match status" value="1"/>
</dbReference>
<evidence type="ECO:0000256" key="2">
    <source>
        <dbReference type="ARBA" id="ARBA00022729"/>
    </source>
</evidence>
<dbReference type="CDD" id="cd00190">
    <property type="entry name" value="Tryp_SPc"/>
    <property type="match status" value="1"/>
</dbReference>
<dbReference type="Gene3D" id="3.30.1640.30">
    <property type="match status" value="1"/>
</dbReference>
<evidence type="ECO:0000256" key="6">
    <source>
        <dbReference type="ARBA" id="ARBA00023180"/>
    </source>
</evidence>
<proteinExistence type="evidence at transcript level"/>
<feature type="chain" id="PRO_5031597268" description="CLIP domain-containing serine protease" evidence="8">
    <location>
        <begin position="27"/>
        <end position="380"/>
    </location>
</feature>
<dbReference type="InterPro" id="IPR043504">
    <property type="entry name" value="Peptidase_S1_PA_chymotrypsin"/>
</dbReference>
<dbReference type="EC" id="3.4.21.-" evidence="8"/>
<dbReference type="InterPro" id="IPR018114">
    <property type="entry name" value="TRYPSIN_HIS"/>
</dbReference>
<keyword evidence="2 8" id="KW-0732">Signal</keyword>
<feature type="signal peptide" evidence="8">
    <location>
        <begin position="1"/>
        <end position="26"/>
    </location>
</feature>
<sequence length="380" mass="40780">MGSKTCARFVLLAALISLAQVSHGQGARCRHECISLKDCPSLAQLLINPSASDVKALQEATCSIGSSGLDPRGQLVCCEDAGPTRPRPAPLTQPLTSPDPVTRLTECGRTFPLAIVGGETADFESEISLALLGYRDSSSEDIQFLCAGSLINETYLVTAAHCVNPALLKPKQFKLGQVIRVGEKDLDTCADSSDTNCNDTPRPRCIPPSQDFIPEDIIQHPGYGSKTFANDVAIIRLSSPVDFFASEEFGGPVCLPPTGESAEQLANLWLFSVDWGLTRTRPGRPSQFLKRYGVALVDTKDCNTTYNGRLTAGQICVRPEDIEACSGDGGSPLTATDPESNAWQLLGVHTIGVGCGLSHLPTVYTSVSYHRDWIEQNSRP</sequence>
<evidence type="ECO:0000256" key="8">
    <source>
        <dbReference type="RuleBase" id="RU366078"/>
    </source>
</evidence>
<dbReference type="PRINTS" id="PR00722">
    <property type="entry name" value="CHYMOTRYPSIN"/>
</dbReference>
<dbReference type="FunFam" id="2.40.10.10:FF:000028">
    <property type="entry name" value="Serine protease easter"/>
    <property type="match status" value="1"/>
</dbReference>
<evidence type="ECO:0000259" key="9">
    <source>
        <dbReference type="PROSITE" id="PS50240"/>
    </source>
</evidence>
<dbReference type="GO" id="GO:0004252">
    <property type="term" value="F:serine-type endopeptidase activity"/>
    <property type="evidence" value="ECO:0007669"/>
    <property type="project" value="UniProtKB-UniRule"/>
</dbReference>
<keyword evidence="8" id="KW-0964">Secreted</keyword>
<evidence type="ECO:0000256" key="3">
    <source>
        <dbReference type="ARBA" id="ARBA00022801"/>
    </source>
</evidence>
<dbReference type="InterPro" id="IPR001254">
    <property type="entry name" value="Trypsin_dom"/>
</dbReference>
<keyword evidence="6" id="KW-0325">Glycoprotein</keyword>
<dbReference type="InterPro" id="IPR009003">
    <property type="entry name" value="Peptidase_S1_PA"/>
</dbReference>
<evidence type="ECO:0000313" key="10">
    <source>
        <dbReference type="EMBL" id="ADK66821.1"/>
    </source>
</evidence>
<evidence type="ECO:0000256" key="1">
    <source>
        <dbReference type="ARBA" id="ARBA00022670"/>
    </source>
</evidence>
<dbReference type="GO" id="GO:0005576">
    <property type="term" value="C:extracellular region"/>
    <property type="evidence" value="ECO:0007669"/>
    <property type="project" value="UniProtKB-SubCell"/>
</dbReference>
<comment type="similarity">
    <text evidence="7 8">Belongs to the peptidase S1 family. CLIP subfamily.</text>
</comment>
<evidence type="ECO:0000256" key="4">
    <source>
        <dbReference type="ARBA" id="ARBA00022825"/>
    </source>
</evidence>
<dbReference type="InterPro" id="IPR022700">
    <property type="entry name" value="CLIP"/>
</dbReference>
<protein>
    <recommendedName>
        <fullName evidence="8">CLIP domain-containing serine protease</fullName>
        <ecNumber evidence="8">3.4.21.-</ecNumber>
    </recommendedName>
</protein>
<dbReference type="PROSITE" id="PS00134">
    <property type="entry name" value="TRYPSIN_HIS"/>
    <property type="match status" value="1"/>
</dbReference>
<evidence type="ECO:0000256" key="5">
    <source>
        <dbReference type="ARBA" id="ARBA00023157"/>
    </source>
</evidence>
<dbReference type="SMART" id="SM00020">
    <property type="entry name" value="Tryp_SPc"/>
    <property type="match status" value="1"/>
</dbReference>
<dbReference type="PANTHER" id="PTHR24256">
    <property type="entry name" value="TRYPTASE-RELATED"/>
    <property type="match status" value="1"/>
</dbReference>
<comment type="subcellular location">
    <subcellularLocation>
        <location evidence="8">Secreted</location>
    </subcellularLocation>
</comment>
<dbReference type="EMBL" id="HM368165">
    <property type="protein sequence ID" value="ADK66821.1"/>
    <property type="molecule type" value="mRNA"/>
</dbReference>
<dbReference type="PROSITE" id="PS50240">
    <property type="entry name" value="TRYPSIN_DOM"/>
    <property type="match status" value="1"/>
</dbReference>